<protein>
    <submittedName>
        <fullName evidence="4">GNAT family N-acetyltransferase</fullName>
    </submittedName>
</protein>
<evidence type="ECO:0000313" key="5">
    <source>
        <dbReference type="Proteomes" id="UP001225605"/>
    </source>
</evidence>
<dbReference type="CDD" id="cd04301">
    <property type="entry name" value="NAT_SF"/>
    <property type="match status" value="1"/>
</dbReference>
<dbReference type="EMBL" id="NSDM01000004">
    <property type="protein sequence ID" value="MDQ2584637.1"/>
    <property type="molecule type" value="Genomic_DNA"/>
</dbReference>
<gene>
    <name evidence="4" type="ORF">CKY47_11740</name>
</gene>
<sequence>MTSIEIRPARPDDLPAVAELRCRWEHESRGTRVTPVEEFAPRFAQWAREHESTHRCAVAAVDGRVVGMAWLAVLPRVPRGAASDRASGDVQCVYVTPDHRGAGLGGRLVDAVLDQARALGLERVTVHSGERAVTAYARSGFAVSPRLLQVEFGHR</sequence>
<keyword evidence="2" id="KW-0012">Acyltransferase</keyword>
<dbReference type="SUPFAM" id="SSF55729">
    <property type="entry name" value="Acyl-CoA N-acyltransferases (Nat)"/>
    <property type="match status" value="1"/>
</dbReference>
<comment type="caution">
    <text evidence="4">The sequence shown here is derived from an EMBL/GenBank/DDBJ whole genome shotgun (WGS) entry which is preliminary data.</text>
</comment>
<feature type="domain" description="N-acetyltransferase" evidence="3">
    <location>
        <begin position="4"/>
        <end position="155"/>
    </location>
</feature>
<evidence type="ECO:0000256" key="1">
    <source>
        <dbReference type="ARBA" id="ARBA00022679"/>
    </source>
</evidence>
<evidence type="ECO:0000259" key="3">
    <source>
        <dbReference type="PROSITE" id="PS51186"/>
    </source>
</evidence>
<proteinExistence type="predicted"/>
<dbReference type="Gene3D" id="3.40.630.30">
    <property type="match status" value="1"/>
</dbReference>
<evidence type="ECO:0000256" key="2">
    <source>
        <dbReference type="ARBA" id="ARBA00023315"/>
    </source>
</evidence>
<dbReference type="InterPro" id="IPR016181">
    <property type="entry name" value="Acyl_CoA_acyltransferase"/>
</dbReference>
<dbReference type="PROSITE" id="PS51186">
    <property type="entry name" value="GNAT"/>
    <property type="match status" value="1"/>
</dbReference>
<organism evidence="4 5">
    <name type="scientific">Saccharothrix yanglingensis</name>
    <dbReference type="NCBI Taxonomy" id="659496"/>
    <lineage>
        <taxon>Bacteria</taxon>
        <taxon>Bacillati</taxon>
        <taxon>Actinomycetota</taxon>
        <taxon>Actinomycetes</taxon>
        <taxon>Pseudonocardiales</taxon>
        <taxon>Pseudonocardiaceae</taxon>
        <taxon>Saccharothrix</taxon>
    </lineage>
</organism>
<dbReference type="InterPro" id="IPR000182">
    <property type="entry name" value="GNAT_dom"/>
</dbReference>
<dbReference type="RefSeq" id="WP_306745781.1">
    <property type="nucleotide sequence ID" value="NZ_NSDM01000004.1"/>
</dbReference>
<name>A0ABU0WXW5_9PSEU</name>
<dbReference type="PANTHER" id="PTHR43877">
    <property type="entry name" value="AMINOALKYLPHOSPHONATE N-ACETYLTRANSFERASE-RELATED-RELATED"/>
    <property type="match status" value="1"/>
</dbReference>
<keyword evidence="5" id="KW-1185">Reference proteome</keyword>
<keyword evidence="1" id="KW-0808">Transferase</keyword>
<dbReference type="InterPro" id="IPR050832">
    <property type="entry name" value="Bact_Acetyltransf"/>
</dbReference>
<dbReference type="Proteomes" id="UP001225605">
    <property type="component" value="Unassembled WGS sequence"/>
</dbReference>
<evidence type="ECO:0000313" key="4">
    <source>
        <dbReference type="EMBL" id="MDQ2584637.1"/>
    </source>
</evidence>
<dbReference type="Pfam" id="PF00583">
    <property type="entry name" value="Acetyltransf_1"/>
    <property type="match status" value="1"/>
</dbReference>
<accession>A0ABU0WXW5</accession>
<reference evidence="4 5" key="1">
    <citation type="submission" date="2017-06" db="EMBL/GenBank/DDBJ databases">
        <title>Cultured bacterium strain Saccharothrix yanglingensis Hhs.015.</title>
        <authorList>
            <person name="Xia Y."/>
        </authorList>
    </citation>
    <scope>NUCLEOTIDE SEQUENCE [LARGE SCALE GENOMIC DNA]</scope>
    <source>
        <strain evidence="4 5">Hhs.015</strain>
    </source>
</reference>